<proteinExistence type="predicted"/>
<evidence type="ECO:0000313" key="4">
    <source>
        <dbReference type="Proteomes" id="UP000235371"/>
    </source>
</evidence>
<dbReference type="RefSeq" id="XP_024735630.1">
    <property type="nucleotide sequence ID" value="XM_024883213.1"/>
</dbReference>
<keyword evidence="4" id="KW-1185">Reference proteome</keyword>
<dbReference type="Pfam" id="PF24476">
    <property type="entry name" value="DUF7580"/>
    <property type="match status" value="1"/>
</dbReference>
<dbReference type="InterPro" id="IPR056002">
    <property type="entry name" value="DUF7580"/>
</dbReference>
<gene>
    <name evidence="3" type="ORF">K444DRAFT_630415</name>
</gene>
<dbReference type="STRING" id="1095630.A0A2J6T6T8"/>
<evidence type="ECO:0000259" key="2">
    <source>
        <dbReference type="Pfam" id="PF24476"/>
    </source>
</evidence>
<feature type="compositionally biased region" description="Low complexity" evidence="1">
    <location>
        <begin position="286"/>
        <end position="297"/>
    </location>
</feature>
<feature type="region of interest" description="Disordered" evidence="1">
    <location>
        <begin position="274"/>
        <end position="305"/>
    </location>
</feature>
<name>A0A2J6T6T8_9HELO</name>
<protein>
    <recommendedName>
        <fullName evidence="2">DUF7580 domain-containing protein</fullName>
    </recommendedName>
</protein>
<dbReference type="InParanoid" id="A0A2J6T6T8"/>
<dbReference type="AlphaFoldDB" id="A0A2J6T6T8"/>
<feature type="domain" description="DUF7580" evidence="2">
    <location>
        <begin position="355"/>
        <end position="528"/>
    </location>
</feature>
<sequence length="575" mass="63909">MSEFEAIGLVLRAYPLIVQVLQLYKGANNAQDWELLYDEFGVEEIIYVECVRHLLASDISEADLLQLSTRDKPNQALWKDPALDRSLRSRLGDEKSPIVLKTLQEMDNLLATLNERLKSHAISTERSGLGIRSVFRSVKTIPLQAAVRESLRKLHELNGRLQRLLTNSASPGYPAQGRTPKTSTKLPDDVLRRISAQANEFYDALNEGYKCDCPKGHEASLGPHSPEDLDLTQPFEIVFPVDEDIAKVFADGPTSPTASSIDLENDTMSISTQRRWSHRGSCDTMPSSLGSPGCSPPARGRSFSLSKSSGLEQGGLIGDLCNFIKTLGEQNPIPAPASCLGVLGVKEKKYKVQVTSLDGYSSEPPSLLSLEEYLSPPHKDEITRRKRMDLALSLSLAILQFYRTPWIDMWWTWKDFCVLKGDKSQIFVTKRFYSSHSRLSPKAQSHAASTSAFWECFGEPVLTRLGFALVELALGRRLSELRDQQEDIMQGGDEDMLDLMTAKHLVGEGKVLEEAGQCYHDAVQACLTHQVIMGTGVKGLNSAHGNFQLDVERFVVAPIRDSFQASWGLIPKLEM</sequence>
<dbReference type="Proteomes" id="UP000235371">
    <property type="component" value="Unassembled WGS sequence"/>
</dbReference>
<reference evidence="3 4" key="1">
    <citation type="submission" date="2016-04" db="EMBL/GenBank/DDBJ databases">
        <title>A degradative enzymes factory behind the ericoid mycorrhizal symbiosis.</title>
        <authorList>
            <consortium name="DOE Joint Genome Institute"/>
            <person name="Martino E."/>
            <person name="Morin E."/>
            <person name="Grelet G."/>
            <person name="Kuo A."/>
            <person name="Kohler A."/>
            <person name="Daghino S."/>
            <person name="Barry K."/>
            <person name="Choi C."/>
            <person name="Cichocki N."/>
            <person name="Clum A."/>
            <person name="Copeland A."/>
            <person name="Hainaut M."/>
            <person name="Haridas S."/>
            <person name="Labutti K."/>
            <person name="Lindquist E."/>
            <person name="Lipzen A."/>
            <person name="Khouja H.-R."/>
            <person name="Murat C."/>
            <person name="Ohm R."/>
            <person name="Olson A."/>
            <person name="Spatafora J."/>
            <person name="Veneault-Fourrey C."/>
            <person name="Henrissat B."/>
            <person name="Grigoriev I."/>
            <person name="Martin F."/>
            <person name="Perotto S."/>
        </authorList>
    </citation>
    <scope>NUCLEOTIDE SEQUENCE [LARGE SCALE GENOMIC DNA]</scope>
    <source>
        <strain evidence="3 4">E</strain>
    </source>
</reference>
<evidence type="ECO:0000256" key="1">
    <source>
        <dbReference type="SAM" id="MobiDB-lite"/>
    </source>
</evidence>
<organism evidence="3 4">
    <name type="scientific">Hyaloscypha bicolor E</name>
    <dbReference type="NCBI Taxonomy" id="1095630"/>
    <lineage>
        <taxon>Eukaryota</taxon>
        <taxon>Fungi</taxon>
        <taxon>Dikarya</taxon>
        <taxon>Ascomycota</taxon>
        <taxon>Pezizomycotina</taxon>
        <taxon>Leotiomycetes</taxon>
        <taxon>Helotiales</taxon>
        <taxon>Hyaloscyphaceae</taxon>
        <taxon>Hyaloscypha</taxon>
        <taxon>Hyaloscypha bicolor</taxon>
    </lineage>
</organism>
<evidence type="ECO:0000313" key="3">
    <source>
        <dbReference type="EMBL" id="PMD58726.1"/>
    </source>
</evidence>
<dbReference type="OrthoDB" id="3565018at2759"/>
<dbReference type="PANTHER" id="PTHR35186">
    <property type="entry name" value="ANK_REP_REGION DOMAIN-CONTAINING PROTEIN"/>
    <property type="match status" value="1"/>
</dbReference>
<dbReference type="EMBL" id="KZ613817">
    <property type="protein sequence ID" value="PMD58726.1"/>
    <property type="molecule type" value="Genomic_DNA"/>
</dbReference>
<accession>A0A2J6T6T8</accession>
<dbReference type="GeneID" id="36591290"/>
<dbReference type="PANTHER" id="PTHR35186:SF4">
    <property type="entry name" value="PRION-INHIBITION AND PROPAGATION HELO DOMAIN-CONTAINING PROTEIN"/>
    <property type="match status" value="1"/>
</dbReference>